<keyword evidence="3" id="KW-1185">Reference proteome</keyword>
<comment type="caution">
    <text evidence="2">The sequence shown here is derived from an EMBL/GenBank/DDBJ whole genome shotgun (WGS) entry which is preliminary data.</text>
</comment>
<feature type="region of interest" description="Disordered" evidence="1">
    <location>
        <begin position="1"/>
        <end position="32"/>
    </location>
</feature>
<dbReference type="Proteomes" id="UP000820818">
    <property type="component" value="Linkage Group LG4"/>
</dbReference>
<dbReference type="AlphaFoldDB" id="A0AAD5LLT1"/>
<evidence type="ECO:0000313" key="3">
    <source>
        <dbReference type="Proteomes" id="UP000820818"/>
    </source>
</evidence>
<name>A0AAD5LLT1_9CRUS</name>
<evidence type="ECO:0000256" key="1">
    <source>
        <dbReference type="SAM" id="MobiDB-lite"/>
    </source>
</evidence>
<accession>A0AAD5LLT1</accession>
<reference evidence="2 3" key="1">
    <citation type="submission" date="2022-05" db="EMBL/GenBank/DDBJ databases">
        <title>A multi-omics perspective on studying reproductive biology in Daphnia sinensis.</title>
        <authorList>
            <person name="Jia J."/>
        </authorList>
    </citation>
    <scope>NUCLEOTIDE SEQUENCE [LARGE SCALE GENOMIC DNA]</scope>
    <source>
        <strain evidence="2 3">WSL</strain>
    </source>
</reference>
<organism evidence="2 3">
    <name type="scientific">Daphnia sinensis</name>
    <dbReference type="NCBI Taxonomy" id="1820382"/>
    <lineage>
        <taxon>Eukaryota</taxon>
        <taxon>Metazoa</taxon>
        <taxon>Ecdysozoa</taxon>
        <taxon>Arthropoda</taxon>
        <taxon>Crustacea</taxon>
        <taxon>Branchiopoda</taxon>
        <taxon>Diplostraca</taxon>
        <taxon>Cladocera</taxon>
        <taxon>Anomopoda</taxon>
        <taxon>Daphniidae</taxon>
        <taxon>Daphnia</taxon>
        <taxon>Daphnia similis group</taxon>
    </lineage>
</organism>
<gene>
    <name evidence="2" type="ORF">GHT06_014143</name>
</gene>
<proteinExistence type="predicted"/>
<feature type="compositionally biased region" description="Basic and acidic residues" evidence="1">
    <location>
        <begin position="18"/>
        <end position="31"/>
    </location>
</feature>
<sequence>MSRKCRGLGIANPDQEADPDHQDPGHDHGIEGEIVTGKIGMKGVKEGKAHTAVAMLRTSIDSYYWRPWNANERDKMRIDK</sequence>
<protein>
    <submittedName>
        <fullName evidence="2">Uncharacterized protein</fullName>
    </submittedName>
</protein>
<evidence type="ECO:0000313" key="2">
    <source>
        <dbReference type="EMBL" id="KAI9560133.1"/>
    </source>
</evidence>
<dbReference type="EMBL" id="WJBH02000004">
    <property type="protein sequence ID" value="KAI9560133.1"/>
    <property type="molecule type" value="Genomic_DNA"/>
</dbReference>